<dbReference type="EMBL" id="BAAAHE010000008">
    <property type="protein sequence ID" value="GAA0610718.1"/>
    <property type="molecule type" value="Genomic_DNA"/>
</dbReference>
<protein>
    <recommendedName>
        <fullName evidence="4">Ribbon-helix-helix protein CopG domain-containing protein</fullName>
    </recommendedName>
</protein>
<evidence type="ECO:0000313" key="2">
    <source>
        <dbReference type="EMBL" id="GAA0610718.1"/>
    </source>
</evidence>
<evidence type="ECO:0000256" key="1">
    <source>
        <dbReference type="SAM" id="Phobius"/>
    </source>
</evidence>
<keyword evidence="1" id="KW-0472">Membrane</keyword>
<accession>A0ABN1GFY7</accession>
<dbReference type="CDD" id="cd21631">
    <property type="entry name" value="RHH_CopG_NikR-like"/>
    <property type="match status" value="1"/>
</dbReference>
<feature type="transmembrane region" description="Helical" evidence="1">
    <location>
        <begin position="158"/>
        <end position="181"/>
    </location>
</feature>
<comment type="caution">
    <text evidence="2">The sequence shown here is derived from an EMBL/GenBank/DDBJ whole genome shotgun (WGS) entry which is preliminary data.</text>
</comment>
<feature type="transmembrane region" description="Helical" evidence="1">
    <location>
        <begin position="98"/>
        <end position="119"/>
    </location>
</feature>
<reference evidence="2 3" key="1">
    <citation type="journal article" date="2019" name="Int. J. Syst. Evol. Microbiol.">
        <title>The Global Catalogue of Microorganisms (GCM) 10K type strain sequencing project: providing services to taxonomists for standard genome sequencing and annotation.</title>
        <authorList>
            <consortium name="The Broad Institute Genomics Platform"/>
            <consortium name="The Broad Institute Genome Sequencing Center for Infectious Disease"/>
            <person name="Wu L."/>
            <person name="Ma J."/>
        </authorList>
    </citation>
    <scope>NUCLEOTIDE SEQUENCE [LARGE SCALE GENOMIC DNA]</scope>
    <source>
        <strain evidence="2 3">JCM 10671</strain>
    </source>
</reference>
<feature type="transmembrane region" description="Helical" evidence="1">
    <location>
        <begin position="65"/>
        <end position="86"/>
    </location>
</feature>
<feature type="transmembrane region" description="Helical" evidence="1">
    <location>
        <begin position="5"/>
        <end position="25"/>
    </location>
</feature>
<keyword evidence="1" id="KW-1133">Transmembrane helix</keyword>
<dbReference type="Proteomes" id="UP001500957">
    <property type="component" value="Unassembled WGS sequence"/>
</dbReference>
<sequence>MRRVVVNTIIGSFSLAALLGIIALLGGGDFGKTEVRVLLTTLVVGVQSVAALCYLSLADSPRYRWVGVAGGAISLVCSVIALILIWGGEDSEPLLRAFFVTLTVAATLAQTSLLLALAGRERIGPLLGATLAVAAGVAGLIVGPVLEIGSDPGGGYARLLGVLGILDVLGTVVVIATAVFARARADDSPAPPSVDAEPRLLSTALEVRVREAAKERGTSPAQLISDALDQYLR</sequence>
<feature type="transmembrane region" description="Helical" evidence="1">
    <location>
        <begin position="126"/>
        <end position="146"/>
    </location>
</feature>
<organism evidence="2 3">
    <name type="scientific">Sporichthya brevicatena</name>
    <dbReference type="NCBI Taxonomy" id="171442"/>
    <lineage>
        <taxon>Bacteria</taxon>
        <taxon>Bacillati</taxon>
        <taxon>Actinomycetota</taxon>
        <taxon>Actinomycetes</taxon>
        <taxon>Sporichthyales</taxon>
        <taxon>Sporichthyaceae</taxon>
        <taxon>Sporichthya</taxon>
    </lineage>
</organism>
<gene>
    <name evidence="2" type="ORF">GCM10009547_10950</name>
</gene>
<evidence type="ECO:0000313" key="3">
    <source>
        <dbReference type="Proteomes" id="UP001500957"/>
    </source>
</evidence>
<keyword evidence="3" id="KW-1185">Reference proteome</keyword>
<feature type="transmembrane region" description="Helical" evidence="1">
    <location>
        <begin position="37"/>
        <end position="58"/>
    </location>
</feature>
<name>A0ABN1GFY7_9ACTN</name>
<evidence type="ECO:0008006" key="4">
    <source>
        <dbReference type="Google" id="ProtNLM"/>
    </source>
</evidence>
<keyword evidence="1" id="KW-0812">Transmembrane</keyword>
<proteinExistence type="predicted"/>